<dbReference type="GO" id="GO:0030246">
    <property type="term" value="F:carbohydrate binding"/>
    <property type="evidence" value="ECO:0007669"/>
    <property type="project" value="InterPro"/>
</dbReference>
<keyword evidence="2" id="KW-0732">Signal</keyword>
<feature type="region of interest" description="Disordered" evidence="1">
    <location>
        <begin position="438"/>
        <end position="459"/>
    </location>
</feature>
<dbReference type="PANTHER" id="PTHR12143:SF38">
    <property type="entry name" value="ALPHA-1,2-MANNOSIDASE FAMILY PROTEIN (AFU_ORTHOLOGUE AFUA_5G10520)"/>
    <property type="match status" value="1"/>
</dbReference>
<feature type="compositionally biased region" description="Pro residues" evidence="1">
    <location>
        <begin position="1152"/>
        <end position="1161"/>
    </location>
</feature>
<feature type="compositionally biased region" description="Low complexity" evidence="1">
    <location>
        <begin position="1199"/>
        <end position="1231"/>
    </location>
</feature>
<keyword evidence="6" id="KW-1185">Reference proteome</keyword>
<dbReference type="Pfam" id="PF17678">
    <property type="entry name" value="Glyco_hydro_92N"/>
    <property type="match status" value="1"/>
</dbReference>
<comment type="caution">
    <text evidence="5">The sequence shown here is derived from an EMBL/GenBank/DDBJ whole genome shotgun (WGS) entry which is preliminary data.</text>
</comment>
<feature type="compositionally biased region" description="Low complexity" evidence="1">
    <location>
        <begin position="1162"/>
        <end position="1188"/>
    </location>
</feature>
<organism evidence="5 6">
    <name type="scientific">Cadophora malorum</name>
    <dbReference type="NCBI Taxonomy" id="108018"/>
    <lineage>
        <taxon>Eukaryota</taxon>
        <taxon>Fungi</taxon>
        <taxon>Dikarya</taxon>
        <taxon>Ascomycota</taxon>
        <taxon>Pezizomycotina</taxon>
        <taxon>Leotiomycetes</taxon>
        <taxon>Helotiales</taxon>
        <taxon>Ploettnerulaceae</taxon>
        <taxon>Cadophora</taxon>
    </lineage>
</organism>
<evidence type="ECO:0000313" key="6">
    <source>
        <dbReference type="Proteomes" id="UP000664132"/>
    </source>
</evidence>
<dbReference type="InterPro" id="IPR050883">
    <property type="entry name" value="PNGase"/>
</dbReference>
<dbReference type="GO" id="GO:0000224">
    <property type="term" value="F:peptide-N4-(N-acetyl-beta-glucosaminyl)asparagine amidase activity"/>
    <property type="evidence" value="ECO:0007669"/>
    <property type="project" value="TreeGrafter"/>
</dbReference>
<dbReference type="InterPro" id="IPR041371">
    <property type="entry name" value="GH92_N"/>
</dbReference>
<feature type="domain" description="Glycosyl hydrolase family 92" evidence="3">
    <location>
        <begin position="273"/>
        <end position="748"/>
    </location>
</feature>
<proteinExistence type="predicted"/>
<dbReference type="FunFam" id="1.20.1050.60:FF:000002">
    <property type="entry name" value="Glycosyl hydrolase family 92"/>
    <property type="match status" value="1"/>
</dbReference>
<dbReference type="FunFam" id="3.30.2080.10:FF:000001">
    <property type="entry name" value="Alpha-1,2-mannosidase subfamily"/>
    <property type="match status" value="1"/>
</dbReference>
<dbReference type="InterPro" id="IPR008928">
    <property type="entry name" value="6-hairpin_glycosidase_sf"/>
</dbReference>
<protein>
    <recommendedName>
        <fullName evidence="7">Glycoside hydrolase family 92 protein</fullName>
    </recommendedName>
</protein>
<dbReference type="GO" id="GO:0005634">
    <property type="term" value="C:nucleus"/>
    <property type="evidence" value="ECO:0007669"/>
    <property type="project" value="TreeGrafter"/>
</dbReference>
<dbReference type="InterPro" id="IPR014718">
    <property type="entry name" value="GH-type_carb-bd"/>
</dbReference>
<evidence type="ECO:0000259" key="3">
    <source>
        <dbReference type="Pfam" id="PF07971"/>
    </source>
</evidence>
<accession>A0A8H7WGV7</accession>
<dbReference type="GO" id="GO:0005829">
    <property type="term" value="C:cytosol"/>
    <property type="evidence" value="ECO:0007669"/>
    <property type="project" value="TreeGrafter"/>
</dbReference>
<name>A0A8H7WGV7_9HELO</name>
<dbReference type="NCBIfam" id="TIGR01180">
    <property type="entry name" value="aman2_put"/>
    <property type="match status" value="1"/>
</dbReference>
<feature type="chain" id="PRO_5034194968" description="Glycoside hydrolase family 92 protein" evidence="2">
    <location>
        <begin position="18"/>
        <end position="1257"/>
    </location>
</feature>
<evidence type="ECO:0008006" key="7">
    <source>
        <dbReference type="Google" id="ProtNLM"/>
    </source>
</evidence>
<feature type="compositionally biased region" description="Polar residues" evidence="1">
    <location>
        <begin position="1114"/>
        <end position="1144"/>
    </location>
</feature>
<dbReference type="Proteomes" id="UP000664132">
    <property type="component" value="Unassembled WGS sequence"/>
</dbReference>
<dbReference type="PANTHER" id="PTHR12143">
    <property type="entry name" value="PEPTIDE N-GLYCANASE PNGASE -RELATED"/>
    <property type="match status" value="1"/>
</dbReference>
<dbReference type="GO" id="GO:0006516">
    <property type="term" value="P:glycoprotein catabolic process"/>
    <property type="evidence" value="ECO:0007669"/>
    <property type="project" value="TreeGrafter"/>
</dbReference>
<dbReference type="SUPFAM" id="SSF48208">
    <property type="entry name" value="Six-hairpin glycosidases"/>
    <property type="match status" value="1"/>
</dbReference>
<dbReference type="GO" id="GO:0005975">
    <property type="term" value="P:carbohydrate metabolic process"/>
    <property type="evidence" value="ECO:0007669"/>
    <property type="project" value="InterPro"/>
</dbReference>
<evidence type="ECO:0000259" key="4">
    <source>
        <dbReference type="Pfam" id="PF17678"/>
    </source>
</evidence>
<dbReference type="OrthoDB" id="449263at2759"/>
<feature type="signal peptide" evidence="2">
    <location>
        <begin position="1"/>
        <end position="17"/>
    </location>
</feature>
<feature type="region of interest" description="Disordered" evidence="1">
    <location>
        <begin position="1101"/>
        <end position="1236"/>
    </location>
</feature>
<evidence type="ECO:0000256" key="1">
    <source>
        <dbReference type="SAM" id="MobiDB-lite"/>
    </source>
</evidence>
<gene>
    <name evidence="5" type="ORF">IFR04_002315</name>
</gene>
<dbReference type="FunFam" id="2.70.98.10:FF:000028">
    <property type="entry name" value="Alpha-1,2-mannosidase family protein (AFU_orthologue AFUA_5G10520)"/>
    <property type="match status" value="1"/>
</dbReference>
<sequence>MLRIALFMPLLAFTSHAQMTGYSQYVNVFTGTEGGGNNFPGVARPFGMVKLGPDLLVTGVDSYSGYLPNGNFSGFSMMHEQGTGGAPKYGTVAQLPLVGNISNPLSSITVGREAPDEGSVGYYKAQTSDRVIVELAATSRAGMYQYTFPSSGPGNNILIDVSHVVPSFRGQGLGQGYAGGHFAIKSDGHYEASGIYNNGWNRSPNWTIYSCGYFNVTPSSANVFSGTAAGGSVVQPSGSANSTSSTDYVGGLFTFDASTVSSRVGISWISTQKACQNLNDQIPEGAAFSKVVQDTKIAWDTEILSKITTTTTNTTNLNLLYTSLYFMNLLPTNQTGENPGWTSSEPYYQDVFTFWDTFRCSTALMQVISPVAYEEYIRAMIDTYRFDGYMPDGRSSNYNGRTQGGSNADNVLADAYVKGVRGQVNWNDGYAAMVKDAEVTPPNTNPPDSMAPDSSTKEGRGALPDWLKYGFITPTFSRAASRAVEYAYNDFALYQVAKGLGKSEDAAKYLNRSRNWRNHWNPDATSIGFSGFVVPRDLNGFISVDALNAGGYWGDSYYQASAWGYSWADVYDFGKIVNLMGGPDTVLRRLETMFTVGANPSNPNGIIHDATNEPTFNVPYLFNYVNRQDRSVFQARGVAKRNYNTGVRGLPGNSDAGAMQTWLLWNMIGLYPITGQTTFLIHSPWYESMTIDLGTGKILRVTSTGGDGNGDSSFYVQSLKVNGVTWTKNWLTWNDVFANGGTMEYVLGPEPVQWATGPVPPSPGTEPQTCNGDNCLRNLRDTRYKADASSFCATYLARTITETTAIPTFVANCGQQPSRVSSACSCLMTETPALTTPASSLRRMINPRDTASDESTNAVYETITYYNTGHAPTETYSTSGPVITSFSNIKGPYIAAYSSTWSQAIIPVTVGTVMFIVNEATNKTTSTTIYHTDFVQNGSTTLLSRTDTNSDGTVTYVATYGLNLSTTITYPTNYLAVAESMTWAAVLPTIIANTTCCLNEETLSAIPKHTPFVRVGVLNTDDPRGWIYSLAGFNVEGGYTQYEPPEVSSLWSEQTLTIEYDGCPYEYCSSYSTTAIAAASAVKTQPGGVFATSTTTISIPAEDESTTAEPVVSASRTLAPTKSAPSPVTRSFTSSPEPIITTAQSGGGEKYPPAPTLPTSPPTIQSASSPSDPNAPSAPASSNTNPLPTQSPNTTAEIPSLSTPSSTSNPVIPTSNTIAPPSPSSTPSTVTGPNIGDIINTLFDEDLSLVRDEIDEV</sequence>
<dbReference type="Gene3D" id="1.20.1050.60">
    <property type="entry name" value="alpha-1,2-mannosidase"/>
    <property type="match status" value="1"/>
</dbReference>
<dbReference type="Gene3D" id="2.70.98.10">
    <property type="match status" value="1"/>
</dbReference>
<dbReference type="Gene3D" id="3.30.2080.10">
    <property type="entry name" value="GH92 mannosidase domain"/>
    <property type="match status" value="1"/>
</dbReference>
<feature type="domain" description="Glycosyl hydrolase family 92 N-terminal" evidence="4">
    <location>
        <begin position="25"/>
        <end position="267"/>
    </location>
</feature>
<dbReference type="Pfam" id="PF07971">
    <property type="entry name" value="Glyco_hydro_92"/>
    <property type="match status" value="1"/>
</dbReference>
<dbReference type="Gene3D" id="1.20.1610.10">
    <property type="entry name" value="alpha-1,2-mannosidases domains"/>
    <property type="match status" value="1"/>
</dbReference>
<reference evidence="5" key="1">
    <citation type="submission" date="2021-02" db="EMBL/GenBank/DDBJ databases">
        <title>Genome sequence Cadophora malorum strain M34.</title>
        <authorList>
            <person name="Stefanovic E."/>
            <person name="Vu D."/>
            <person name="Scully C."/>
            <person name="Dijksterhuis J."/>
            <person name="Roader J."/>
            <person name="Houbraken J."/>
        </authorList>
    </citation>
    <scope>NUCLEOTIDE SEQUENCE</scope>
    <source>
        <strain evidence="5">M34</strain>
    </source>
</reference>
<dbReference type="InterPro" id="IPR012939">
    <property type="entry name" value="Glyco_hydro_92"/>
</dbReference>
<dbReference type="AlphaFoldDB" id="A0A8H7WGV7"/>
<dbReference type="EMBL" id="JAFJYH010000019">
    <property type="protein sequence ID" value="KAG4424605.1"/>
    <property type="molecule type" value="Genomic_DNA"/>
</dbReference>
<evidence type="ECO:0000313" key="5">
    <source>
        <dbReference type="EMBL" id="KAG4424605.1"/>
    </source>
</evidence>
<evidence type="ECO:0000256" key="2">
    <source>
        <dbReference type="SAM" id="SignalP"/>
    </source>
</evidence>
<dbReference type="InterPro" id="IPR005887">
    <property type="entry name" value="GH92_a_mannosidase_put"/>
</dbReference>